<name>A0ABR3IYD7_9AGAR</name>
<dbReference type="Gene3D" id="1.10.600.10">
    <property type="entry name" value="Farnesyl Diphosphate Synthase"/>
    <property type="match status" value="1"/>
</dbReference>
<dbReference type="SUPFAM" id="SSF48576">
    <property type="entry name" value="Terpenoid synthases"/>
    <property type="match status" value="1"/>
</dbReference>
<gene>
    <name evidence="4" type="ORF">HGRIS_010920</name>
</gene>
<dbReference type="InterPro" id="IPR024652">
    <property type="entry name" value="Trichodiene_synth"/>
</dbReference>
<comment type="caution">
    <text evidence="4">The sequence shown here is derived from an EMBL/GenBank/DDBJ whole genome shotgun (WGS) entry which is preliminary data.</text>
</comment>
<evidence type="ECO:0000256" key="3">
    <source>
        <dbReference type="SAM" id="Coils"/>
    </source>
</evidence>
<evidence type="ECO:0000313" key="4">
    <source>
        <dbReference type="EMBL" id="KAL0948333.1"/>
    </source>
</evidence>
<reference evidence="5" key="1">
    <citation type="submission" date="2024-06" db="EMBL/GenBank/DDBJ databases">
        <title>Multi-omics analyses provide insights into the biosynthesis of the anticancer antibiotic pleurotin in Hohenbuehelia grisea.</title>
        <authorList>
            <person name="Weaver J.A."/>
            <person name="Alberti F."/>
        </authorList>
    </citation>
    <scope>NUCLEOTIDE SEQUENCE [LARGE SCALE GENOMIC DNA]</scope>
    <source>
        <strain evidence="5">T-177</strain>
    </source>
</reference>
<dbReference type="EMBL" id="JASNQZ010000014">
    <property type="protein sequence ID" value="KAL0948333.1"/>
    <property type="molecule type" value="Genomic_DNA"/>
</dbReference>
<evidence type="ECO:0000256" key="2">
    <source>
        <dbReference type="ARBA" id="ARBA00023239"/>
    </source>
</evidence>
<dbReference type="SFLD" id="SFLDS00005">
    <property type="entry name" value="Isoprenoid_Synthase_Type_I"/>
    <property type="match status" value="1"/>
</dbReference>
<protein>
    <recommendedName>
        <fullName evidence="6">Terpenoid synthase</fullName>
    </recommendedName>
</protein>
<evidence type="ECO:0000256" key="1">
    <source>
        <dbReference type="ARBA" id="ARBA00007946"/>
    </source>
</evidence>
<organism evidence="4 5">
    <name type="scientific">Hohenbuehelia grisea</name>
    <dbReference type="NCBI Taxonomy" id="104357"/>
    <lineage>
        <taxon>Eukaryota</taxon>
        <taxon>Fungi</taxon>
        <taxon>Dikarya</taxon>
        <taxon>Basidiomycota</taxon>
        <taxon>Agaricomycotina</taxon>
        <taxon>Agaricomycetes</taxon>
        <taxon>Agaricomycetidae</taxon>
        <taxon>Agaricales</taxon>
        <taxon>Pleurotineae</taxon>
        <taxon>Pleurotaceae</taxon>
        <taxon>Hohenbuehelia</taxon>
    </lineage>
</organism>
<sequence length="332" mass="37629">MSVPMVSSPACAQVGIAINSKATEDTNFETTEIIPQMRQTIRRFIARLPQNGIRFDPPVITTLQPAATKEALRLGIDMTAVQRWMVWSCELIENFYPEHPLDLKVILVICSIVIFYIDDKMANEDHANMHLFPAHLVSGSPQADPILHVLATHLLPSMWTYFHPLAANCIAVSFIEFINGTVIEGMGISRDTVKAPAFPEYVRTKSGIPTPYAFWLFPKAKFPDMQTYIQAIPDLVGFINHTNDVFSVYKEELAGETDNYVHMRAQVAETGVLSALERICDETVEEMERITAQLKDSEEAYRTFFENVLGGYVRFHMSTTRYRMRELLETAD</sequence>
<evidence type="ECO:0000313" key="5">
    <source>
        <dbReference type="Proteomes" id="UP001556367"/>
    </source>
</evidence>
<dbReference type="Pfam" id="PF06330">
    <property type="entry name" value="TRI5"/>
    <property type="match status" value="1"/>
</dbReference>
<comment type="similarity">
    <text evidence="1">Belongs to the trichodiene synthase family.</text>
</comment>
<feature type="coiled-coil region" evidence="3">
    <location>
        <begin position="273"/>
        <end position="300"/>
    </location>
</feature>
<keyword evidence="2" id="KW-0456">Lyase</keyword>
<accession>A0ABR3IYD7</accession>
<dbReference type="Proteomes" id="UP001556367">
    <property type="component" value="Unassembled WGS sequence"/>
</dbReference>
<keyword evidence="5" id="KW-1185">Reference proteome</keyword>
<dbReference type="InterPro" id="IPR008949">
    <property type="entry name" value="Isoprenoid_synthase_dom_sf"/>
</dbReference>
<dbReference type="SFLD" id="SFLDG01021">
    <property type="entry name" value="Trichodiene_Synthase_Like"/>
    <property type="match status" value="1"/>
</dbReference>
<evidence type="ECO:0008006" key="6">
    <source>
        <dbReference type="Google" id="ProtNLM"/>
    </source>
</evidence>
<keyword evidence="3" id="KW-0175">Coiled coil</keyword>
<proteinExistence type="inferred from homology"/>